<reference evidence="7 8" key="1">
    <citation type="submission" date="2019-06" db="EMBL/GenBank/DDBJ databases">
        <title>Draft genome sequence of Actinomyces johnsonii CCUG 34287T.</title>
        <authorList>
            <person name="Salva-Serra F."/>
            <person name="Cardew S."/>
            <person name="Moore E."/>
        </authorList>
    </citation>
    <scope>NUCLEOTIDE SEQUENCE [LARGE SCALE GENOMIC DNA]</scope>
    <source>
        <strain evidence="7 8">CCUG 34287</strain>
    </source>
</reference>
<feature type="compositionally biased region" description="Basic and acidic residues" evidence="5">
    <location>
        <begin position="330"/>
        <end position="351"/>
    </location>
</feature>
<dbReference type="Gene3D" id="3.30.1330.60">
    <property type="entry name" value="OmpA-like domain"/>
    <property type="match status" value="1"/>
</dbReference>
<dbReference type="PRINTS" id="PR01021">
    <property type="entry name" value="OMPADOMAIN"/>
</dbReference>
<evidence type="ECO:0000256" key="3">
    <source>
        <dbReference type="ARBA" id="ARBA00023237"/>
    </source>
</evidence>
<dbReference type="SUPFAM" id="SSF103088">
    <property type="entry name" value="OmpA-like"/>
    <property type="match status" value="1"/>
</dbReference>
<dbReference type="PROSITE" id="PS51123">
    <property type="entry name" value="OMPA_2"/>
    <property type="match status" value="1"/>
</dbReference>
<keyword evidence="2 4" id="KW-0472">Membrane</keyword>
<evidence type="ECO:0000313" key="8">
    <source>
        <dbReference type="Proteomes" id="UP000319010"/>
    </source>
</evidence>
<accession>A0A508A4F0</accession>
<dbReference type="Pfam" id="PF00691">
    <property type="entry name" value="OmpA"/>
    <property type="match status" value="1"/>
</dbReference>
<sequence>MVLRRVSRRALLVGGWSVLGVPVLAACLGRKSKGKKGSASAASGNAGSGSAGASASGSAGASGGSGQGVTRTVSTVGATLKVTVGPAVVSNDVMVVPLAAHLDKAGSGGLSSDGKKFDVHLAWDRNDRFSGADGVRLVDLDAGTVQETFKASSQSTSLTDKEPDATLHALFKPVDANTINVLVPESGLFEGVPVVRDGKLSEEAKKALENTYDTESSPDPVALETFTASVDGASDTRVTGKSVTITLASDVLFDSDSADLSAQADTTLKKAADQLSTYPGGQVTIVGHTDDVADDAHNQDLSNRRAQAVADRLGQLTSMSAYSVSVSGKGESEPRVPNDSDENRQLNRRVEITLVPTESTSTKSDVGKDPSGKGGGDLPKAEGPVAKGSEGVTVKRGSGEDKLTFVLKEVSRRGKYLVGEVKATGGPGGTDVGPADWLQPTQLAGSARGEEDTKLLGAITGLSLLTAQTRYYPVDYTTAKGAHHPLSEITADNKLGDGDATTLTVVWPDTGQDTVTLDLEPSKRPTRPNNPFRLTDIPVKR</sequence>
<dbReference type="InterPro" id="IPR050330">
    <property type="entry name" value="Bact_OuterMem_StrucFunc"/>
</dbReference>
<dbReference type="PANTHER" id="PTHR30329">
    <property type="entry name" value="STATOR ELEMENT OF FLAGELLAR MOTOR COMPLEX"/>
    <property type="match status" value="1"/>
</dbReference>
<evidence type="ECO:0000259" key="6">
    <source>
        <dbReference type="PROSITE" id="PS51123"/>
    </source>
</evidence>
<keyword evidence="3" id="KW-0998">Cell outer membrane</keyword>
<organism evidence="7 8">
    <name type="scientific">Actinomyces johnsonii</name>
    <dbReference type="NCBI Taxonomy" id="544581"/>
    <lineage>
        <taxon>Bacteria</taxon>
        <taxon>Bacillati</taxon>
        <taxon>Actinomycetota</taxon>
        <taxon>Actinomycetes</taxon>
        <taxon>Actinomycetales</taxon>
        <taxon>Actinomycetaceae</taxon>
        <taxon>Actinomyces</taxon>
    </lineage>
</organism>
<comment type="caution">
    <text evidence="7">The sequence shown here is derived from an EMBL/GenBank/DDBJ whole genome shotgun (WGS) entry which is preliminary data.</text>
</comment>
<feature type="region of interest" description="Disordered" evidence="5">
    <location>
        <begin position="513"/>
        <end position="541"/>
    </location>
</feature>
<dbReference type="InterPro" id="IPR036737">
    <property type="entry name" value="OmpA-like_sf"/>
</dbReference>
<feature type="region of interest" description="Disordered" evidence="5">
    <location>
        <begin position="33"/>
        <end position="70"/>
    </location>
</feature>
<evidence type="ECO:0000256" key="2">
    <source>
        <dbReference type="ARBA" id="ARBA00023136"/>
    </source>
</evidence>
<proteinExistence type="predicted"/>
<evidence type="ECO:0000313" key="7">
    <source>
        <dbReference type="EMBL" id="TQD42788.1"/>
    </source>
</evidence>
<comment type="subcellular location">
    <subcellularLocation>
        <location evidence="1">Cell outer membrane</location>
    </subcellularLocation>
</comment>
<dbReference type="GO" id="GO:0009279">
    <property type="term" value="C:cell outer membrane"/>
    <property type="evidence" value="ECO:0007669"/>
    <property type="project" value="UniProtKB-SubCell"/>
</dbReference>
<dbReference type="AlphaFoldDB" id="A0A508A4F0"/>
<dbReference type="PROSITE" id="PS51257">
    <property type="entry name" value="PROKAR_LIPOPROTEIN"/>
    <property type="match status" value="1"/>
</dbReference>
<evidence type="ECO:0000256" key="1">
    <source>
        <dbReference type="ARBA" id="ARBA00004442"/>
    </source>
</evidence>
<name>A0A508A4F0_9ACTO</name>
<protein>
    <submittedName>
        <fullName evidence="7">OmpA family protein</fullName>
    </submittedName>
</protein>
<evidence type="ECO:0000256" key="5">
    <source>
        <dbReference type="SAM" id="MobiDB-lite"/>
    </source>
</evidence>
<dbReference type="Proteomes" id="UP000319010">
    <property type="component" value="Unassembled WGS sequence"/>
</dbReference>
<dbReference type="RefSeq" id="WP_141424545.1">
    <property type="nucleotide sequence ID" value="NZ_JASPFB010000005.1"/>
</dbReference>
<gene>
    <name evidence="7" type="ORF">FK256_09195</name>
</gene>
<evidence type="ECO:0000256" key="4">
    <source>
        <dbReference type="PROSITE-ProRule" id="PRU00473"/>
    </source>
</evidence>
<dbReference type="InterPro" id="IPR006664">
    <property type="entry name" value="OMP_bac"/>
</dbReference>
<dbReference type="CDD" id="cd07185">
    <property type="entry name" value="OmpA_C-like"/>
    <property type="match status" value="1"/>
</dbReference>
<feature type="region of interest" description="Disordered" evidence="5">
    <location>
        <begin position="324"/>
        <end position="395"/>
    </location>
</feature>
<dbReference type="PANTHER" id="PTHR30329:SF21">
    <property type="entry name" value="LIPOPROTEIN YIAD-RELATED"/>
    <property type="match status" value="1"/>
</dbReference>
<feature type="domain" description="OmpA-like" evidence="6">
    <location>
        <begin position="240"/>
        <end position="358"/>
    </location>
</feature>
<dbReference type="InterPro" id="IPR006665">
    <property type="entry name" value="OmpA-like"/>
</dbReference>
<dbReference type="EMBL" id="VICB01000013">
    <property type="protein sequence ID" value="TQD42788.1"/>
    <property type="molecule type" value="Genomic_DNA"/>
</dbReference>